<sequence>MQKLRNFKVLMSILLLWQGKHYNFLFGKVPSHLSKRLPFISLNIFTAERNCPTQYFGNFSQTAVCMQLMFCCCHPHPAVQPGWKKNTLCYKSLFSDKKDSSVD</sequence>
<protein>
    <submittedName>
        <fullName evidence="1">Uncharacterized protein</fullName>
    </submittedName>
</protein>
<evidence type="ECO:0000313" key="2">
    <source>
        <dbReference type="Proteomes" id="UP000770717"/>
    </source>
</evidence>
<organism evidence="1 2">
    <name type="scientific">Eleutherodactylus coqui</name>
    <name type="common">Puerto Rican coqui</name>
    <dbReference type="NCBI Taxonomy" id="57060"/>
    <lineage>
        <taxon>Eukaryota</taxon>
        <taxon>Metazoa</taxon>
        <taxon>Chordata</taxon>
        <taxon>Craniata</taxon>
        <taxon>Vertebrata</taxon>
        <taxon>Euteleostomi</taxon>
        <taxon>Amphibia</taxon>
        <taxon>Batrachia</taxon>
        <taxon>Anura</taxon>
        <taxon>Neobatrachia</taxon>
        <taxon>Hyloidea</taxon>
        <taxon>Eleutherodactylidae</taxon>
        <taxon>Eleutherodactylinae</taxon>
        <taxon>Eleutherodactylus</taxon>
        <taxon>Eleutherodactylus</taxon>
    </lineage>
</organism>
<gene>
    <name evidence="1" type="ORF">GDO78_007639</name>
</gene>
<accession>A0A8J6KD79</accession>
<evidence type="ECO:0000313" key="1">
    <source>
        <dbReference type="EMBL" id="KAG9487941.1"/>
    </source>
</evidence>
<dbReference type="EMBL" id="WNTK01000003">
    <property type="protein sequence ID" value="KAG9487941.1"/>
    <property type="molecule type" value="Genomic_DNA"/>
</dbReference>
<keyword evidence="2" id="KW-1185">Reference proteome</keyword>
<reference evidence="1" key="1">
    <citation type="thesis" date="2020" institute="ProQuest LLC" country="789 East Eisenhower Parkway, Ann Arbor, MI, USA">
        <title>Comparative Genomics and Chromosome Evolution.</title>
        <authorList>
            <person name="Mudd A.B."/>
        </authorList>
    </citation>
    <scope>NUCLEOTIDE SEQUENCE</scope>
    <source>
        <strain evidence="1">HN-11 Male</strain>
        <tissue evidence="1">Kidney and liver</tissue>
    </source>
</reference>
<comment type="caution">
    <text evidence="1">The sequence shown here is derived from an EMBL/GenBank/DDBJ whole genome shotgun (WGS) entry which is preliminary data.</text>
</comment>
<name>A0A8J6KD79_ELECQ</name>
<dbReference type="AlphaFoldDB" id="A0A8J6KD79"/>
<proteinExistence type="predicted"/>
<dbReference type="Proteomes" id="UP000770717">
    <property type="component" value="Unassembled WGS sequence"/>
</dbReference>